<evidence type="ECO:0000313" key="2">
    <source>
        <dbReference type="EMBL" id="KIK32853.1"/>
    </source>
</evidence>
<dbReference type="HOGENOM" id="CLU_3070296_0_0_1"/>
<protein>
    <submittedName>
        <fullName evidence="2">Uncharacterized protein</fullName>
    </submittedName>
</protein>
<dbReference type="Proteomes" id="UP000054485">
    <property type="component" value="Unassembled WGS sequence"/>
</dbReference>
<reference evidence="2 3" key="1">
    <citation type="submission" date="2014-04" db="EMBL/GenBank/DDBJ databases">
        <authorList>
            <consortium name="DOE Joint Genome Institute"/>
            <person name="Kuo A."/>
            <person name="Ruytinx J."/>
            <person name="Rineau F."/>
            <person name="Colpaert J."/>
            <person name="Kohler A."/>
            <person name="Nagy L.G."/>
            <person name="Floudas D."/>
            <person name="Copeland A."/>
            <person name="Barry K.W."/>
            <person name="Cichocki N."/>
            <person name="Veneault-Fourrey C."/>
            <person name="LaButti K."/>
            <person name="Lindquist E.A."/>
            <person name="Lipzen A."/>
            <person name="Lundell T."/>
            <person name="Morin E."/>
            <person name="Murat C."/>
            <person name="Sun H."/>
            <person name="Tunlid A."/>
            <person name="Henrissat B."/>
            <person name="Grigoriev I.V."/>
            <person name="Hibbett D.S."/>
            <person name="Martin F."/>
            <person name="Nordberg H.P."/>
            <person name="Cantor M.N."/>
            <person name="Hua S.X."/>
        </authorList>
    </citation>
    <scope>NUCLEOTIDE SEQUENCE [LARGE SCALE GENOMIC DNA]</scope>
    <source>
        <strain evidence="2 3">UH-Slu-Lm8-n1</strain>
    </source>
</reference>
<accession>A0A0D0ALR1</accession>
<dbReference type="InParanoid" id="A0A0D0ALR1"/>
<keyword evidence="1" id="KW-0812">Transmembrane</keyword>
<dbReference type="EMBL" id="KN836094">
    <property type="protein sequence ID" value="KIK32853.1"/>
    <property type="molecule type" value="Genomic_DNA"/>
</dbReference>
<keyword evidence="1" id="KW-0472">Membrane</keyword>
<name>A0A0D0ALR1_9AGAM</name>
<evidence type="ECO:0000256" key="1">
    <source>
        <dbReference type="SAM" id="Phobius"/>
    </source>
</evidence>
<keyword evidence="1" id="KW-1133">Transmembrane helix</keyword>
<organism evidence="2 3">
    <name type="scientific">Suillus luteus UH-Slu-Lm8-n1</name>
    <dbReference type="NCBI Taxonomy" id="930992"/>
    <lineage>
        <taxon>Eukaryota</taxon>
        <taxon>Fungi</taxon>
        <taxon>Dikarya</taxon>
        <taxon>Basidiomycota</taxon>
        <taxon>Agaricomycotina</taxon>
        <taxon>Agaricomycetes</taxon>
        <taxon>Agaricomycetidae</taxon>
        <taxon>Boletales</taxon>
        <taxon>Suillineae</taxon>
        <taxon>Suillaceae</taxon>
        <taxon>Suillus</taxon>
    </lineage>
</organism>
<gene>
    <name evidence="2" type="ORF">CY34DRAFT_814040</name>
</gene>
<sequence>MYDSLPAFTFFPLSYRVSLLYTFGTYIITLLRASHPKLHSESVQLKYSQIVSA</sequence>
<keyword evidence="3" id="KW-1185">Reference proteome</keyword>
<reference evidence="3" key="2">
    <citation type="submission" date="2015-01" db="EMBL/GenBank/DDBJ databases">
        <title>Evolutionary Origins and Diversification of the Mycorrhizal Mutualists.</title>
        <authorList>
            <consortium name="DOE Joint Genome Institute"/>
            <consortium name="Mycorrhizal Genomics Consortium"/>
            <person name="Kohler A."/>
            <person name="Kuo A."/>
            <person name="Nagy L.G."/>
            <person name="Floudas D."/>
            <person name="Copeland A."/>
            <person name="Barry K.W."/>
            <person name="Cichocki N."/>
            <person name="Veneault-Fourrey C."/>
            <person name="LaButti K."/>
            <person name="Lindquist E.A."/>
            <person name="Lipzen A."/>
            <person name="Lundell T."/>
            <person name="Morin E."/>
            <person name="Murat C."/>
            <person name="Riley R."/>
            <person name="Ohm R."/>
            <person name="Sun H."/>
            <person name="Tunlid A."/>
            <person name="Henrissat B."/>
            <person name="Grigoriev I.V."/>
            <person name="Hibbett D.S."/>
            <person name="Martin F."/>
        </authorList>
    </citation>
    <scope>NUCLEOTIDE SEQUENCE [LARGE SCALE GENOMIC DNA]</scope>
    <source>
        <strain evidence="3">UH-Slu-Lm8-n1</strain>
    </source>
</reference>
<dbReference type="AlphaFoldDB" id="A0A0D0ALR1"/>
<proteinExistence type="predicted"/>
<evidence type="ECO:0000313" key="3">
    <source>
        <dbReference type="Proteomes" id="UP000054485"/>
    </source>
</evidence>
<feature type="transmembrane region" description="Helical" evidence="1">
    <location>
        <begin position="13"/>
        <end position="31"/>
    </location>
</feature>